<reference evidence="2 3" key="1">
    <citation type="journal article" date="2018" name="Sci. Rep.">
        <title>Raphidocelis subcapitata (=Pseudokirchneriella subcapitata) provides an insight into genome evolution and environmental adaptations in the Sphaeropleales.</title>
        <authorList>
            <person name="Suzuki S."/>
            <person name="Yamaguchi H."/>
            <person name="Nakajima N."/>
            <person name="Kawachi M."/>
        </authorList>
    </citation>
    <scope>NUCLEOTIDE SEQUENCE [LARGE SCALE GENOMIC DNA]</scope>
    <source>
        <strain evidence="2 3">NIES-35</strain>
    </source>
</reference>
<dbReference type="InterPro" id="IPR002763">
    <property type="entry name" value="DUF72"/>
</dbReference>
<dbReference type="InterPro" id="IPR036520">
    <property type="entry name" value="UPF0759_sf"/>
</dbReference>
<evidence type="ECO:0000313" key="3">
    <source>
        <dbReference type="Proteomes" id="UP000247498"/>
    </source>
</evidence>
<organism evidence="2 3">
    <name type="scientific">Raphidocelis subcapitata</name>
    <dbReference type="NCBI Taxonomy" id="307507"/>
    <lineage>
        <taxon>Eukaryota</taxon>
        <taxon>Viridiplantae</taxon>
        <taxon>Chlorophyta</taxon>
        <taxon>core chlorophytes</taxon>
        <taxon>Chlorophyceae</taxon>
        <taxon>CS clade</taxon>
        <taxon>Sphaeropleales</taxon>
        <taxon>Selenastraceae</taxon>
        <taxon>Raphidocelis</taxon>
    </lineage>
</organism>
<protein>
    <recommendedName>
        <fullName evidence="4">DUF72 domain-containing protein</fullName>
    </recommendedName>
</protein>
<feature type="compositionally biased region" description="Low complexity" evidence="1">
    <location>
        <begin position="341"/>
        <end position="356"/>
    </location>
</feature>
<feature type="region of interest" description="Disordered" evidence="1">
    <location>
        <begin position="341"/>
        <end position="509"/>
    </location>
</feature>
<dbReference type="EMBL" id="BDRX01000046">
    <property type="protein sequence ID" value="GBF93951.1"/>
    <property type="molecule type" value="Genomic_DNA"/>
</dbReference>
<dbReference type="Pfam" id="PF01904">
    <property type="entry name" value="DUF72"/>
    <property type="match status" value="1"/>
</dbReference>
<evidence type="ECO:0008006" key="4">
    <source>
        <dbReference type="Google" id="ProtNLM"/>
    </source>
</evidence>
<evidence type="ECO:0000256" key="1">
    <source>
        <dbReference type="SAM" id="MobiDB-lite"/>
    </source>
</evidence>
<feature type="compositionally biased region" description="Low complexity" evidence="1">
    <location>
        <begin position="377"/>
        <end position="390"/>
    </location>
</feature>
<proteinExistence type="predicted"/>
<name>A0A2V0P246_9CHLO</name>
<keyword evidence="3" id="KW-1185">Reference proteome</keyword>
<gene>
    <name evidence="2" type="ORF">Rsub_06200</name>
</gene>
<dbReference type="OrthoDB" id="10267663at2759"/>
<dbReference type="Proteomes" id="UP000247498">
    <property type="component" value="Unassembled WGS sequence"/>
</dbReference>
<feature type="region of interest" description="Disordered" evidence="1">
    <location>
        <begin position="308"/>
        <end position="327"/>
    </location>
</feature>
<sequence>MAARGTLSPLAAAAVGAGLYTGTSGWQNYARELEFYTHTLNSLEFNSTFYSLMSPKTFASWRDAAPAGFKFALKGFKLITHIKKLLNVDEALATFFDQGLLQLGDKLGPILWQLPPKLAYNGPRIALFLALLPKTLGEAARLAKGYNREHLGKKNRGAVTTLPAGVDPDTPIHHPRHKSFKSGEFFELLRAHDVACCVSESAGEEWPCFDRIDTSSSLVYVRLHGNATTYKSGYTPAELDAWAGVARDVTAGALGGAARACWVLFDNPKWGLAPFDALGLAQRVCGGAAPDSGAVLQALGVSRTGRVVESSLAGDPPQPPRQAVPLASQPCTRVRSFLGPAGPAAAARDKPAAASAEKLVTGAARDAAAGPNGKGPGRTPRGAAAPAGSARGRGGRGGGRGRGRVGRGGAAGGGGGRASAGLGDHQLGLDDADDSSGDDGGDSDDAGSDGEWSGEEEGARAGAPRRRPPPKQRQRRRQQSESEDEEGADGEGGDDEGGGGRGAAKRAKR</sequence>
<evidence type="ECO:0000313" key="2">
    <source>
        <dbReference type="EMBL" id="GBF93951.1"/>
    </source>
</evidence>
<dbReference type="Gene3D" id="3.20.20.410">
    <property type="entry name" value="Protein of unknown function UPF0759"/>
    <property type="match status" value="1"/>
</dbReference>
<accession>A0A2V0P246</accession>
<feature type="compositionally biased region" description="Basic residues" evidence="1">
    <location>
        <begin position="463"/>
        <end position="477"/>
    </location>
</feature>
<dbReference type="InParanoid" id="A0A2V0P246"/>
<feature type="compositionally biased region" description="Acidic residues" evidence="1">
    <location>
        <begin position="481"/>
        <end position="497"/>
    </location>
</feature>
<dbReference type="PANTHER" id="PTHR30348">
    <property type="entry name" value="UNCHARACTERIZED PROTEIN YECE"/>
    <property type="match status" value="1"/>
</dbReference>
<dbReference type="PANTHER" id="PTHR30348:SF4">
    <property type="entry name" value="DUF72 DOMAIN-CONTAINING PROTEIN"/>
    <property type="match status" value="1"/>
</dbReference>
<feature type="compositionally biased region" description="Acidic residues" evidence="1">
    <location>
        <begin position="430"/>
        <end position="456"/>
    </location>
</feature>
<dbReference type="AlphaFoldDB" id="A0A2V0P246"/>
<dbReference type="SUPFAM" id="SSF117396">
    <property type="entry name" value="TM1631-like"/>
    <property type="match status" value="1"/>
</dbReference>
<feature type="compositionally biased region" description="Gly residues" evidence="1">
    <location>
        <begin position="406"/>
        <end position="418"/>
    </location>
</feature>
<comment type="caution">
    <text evidence="2">The sequence shown here is derived from an EMBL/GenBank/DDBJ whole genome shotgun (WGS) entry which is preliminary data.</text>
</comment>